<keyword evidence="2" id="KW-1185">Reference proteome</keyword>
<dbReference type="KEGG" id="vg:64947889"/>
<accession>A0A249XTX6</accession>
<evidence type="ECO:0000313" key="1">
    <source>
        <dbReference type="EMBL" id="ASZ75418.1"/>
    </source>
</evidence>
<dbReference type="Proteomes" id="UP000225285">
    <property type="component" value="Segment"/>
</dbReference>
<dbReference type="EMBL" id="MF472896">
    <property type="protein sequence ID" value="ASZ75418.1"/>
    <property type="molecule type" value="Genomic_DNA"/>
</dbReference>
<gene>
    <name evidence="1" type="primary">79</name>
    <name evidence="1" type="ORF">PBI_JOSHKAYV_79</name>
</gene>
<evidence type="ECO:0000313" key="2">
    <source>
        <dbReference type="Proteomes" id="UP000225285"/>
    </source>
</evidence>
<dbReference type="GeneID" id="64947889"/>
<reference evidence="1 2" key="1">
    <citation type="submission" date="2017-07" db="EMBL/GenBank/DDBJ databases">
        <authorList>
            <person name="Thaver V."/>
            <person name="Mbili M.J."/>
            <person name="Njiva N."/>
            <person name="Ngwane S."/>
            <person name="Mbatha S."/>
            <person name="Nerwande A.T."/>
            <person name="Ramphal U."/>
            <person name="Mpangane S."/>
            <person name="Munsamy V."/>
            <person name="Guerrero Bustamante C.A."/>
            <person name="Pope W.H."/>
            <person name="Russell D.A."/>
            <person name="Garlena R.A."/>
            <person name="Larsen M.H."/>
            <person name="Jacobs-Sera D."/>
            <person name="Hatfull G.F."/>
        </authorList>
    </citation>
    <scope>NUCLEOTIDE SEQUENCE [LARGE SCALE GENOMIC DNA]</scope>
</reference>
<dbReference type="RefSeq" id="YP_010064073.1">
    <property type="nucleotide sequence ID" value="NC_054812.1"/>
</dbReference>
<sequence>MAQDHKITKYDVRPLEDADGDLTGLAIQRTERWERRADNGRVLDYGQTTNVGDPLEIPSSKVADLVRELVDWPLYFATGNARRENA</sequence>
<organism evidence="1 2">
    <name type="scientific">Mycobacterium phage JoshKayV</name>
    <dbReference type="NCBI Taxonomy" id="2024294"/>
    <lineage>
        <taxon>Viruses</taxon>
        <taxon>Duplodnaviria</taxon>
        <taxon>Heunggongvirae</taxon>
        <taxon>Uroviricota</taxon>
        <taxon>Caudoviricetes</taxon>
        <taxon>Turbidovirus</taxon>
        <taxon>Turbidovirus joshkayV</taxon>
    </lineage>
</organism>
<proteinExistence type="predicted"/>
<protein>
    <submittedName>
        <fullName evidence="1">Uncharacterized protein</fullName>
    </submittedName>
</protein>
<name>A0A249XTX6_9CAUD</name>